<keyword evidence="3" id="KW-1185">Reference proteome</keyword>
<sequence length="70" mass="8101">MKLSEGITINTKLLILQLVVIAVVWSGMAVFYTEMSSASQFIFHLVTSWMLFLIVMIIKGLLKERKQRRQ</sequence>
<dbReference type="Proteomes" id="UP001595387">
    <property type="component" value="Unassembled WGS sequence"/>
</dbReference>
<comment type="caution">
    <text evidence="2">The sequence shown here is derived from an EMBL/GenBank/DDBJ whole genome shotgun (WGS) entry which is preliminary data.</text>
</comment>
<reference evidence="3" key="1">
    <citation type="journal article" date="2019" name="Int. J. Syst. Evol. Microbiol.">
        <title>The Global Catalogue of Microorganisms (GCM) 10K type strain sequencing project: providing services to taxonomists for standard genome sequencing and annotation.</title>
        <authorList>
            <consortium name="The Broad Institute Genomics Platform"/>
            <consortium name="The Broad Institute Genome Sequencing Center for Infectious Disease"/>
            <person name="Wu L."/>
            <person name="Ma J."/>
        </authorList>
    </citation>
    <scope>NUCLEOTIDE SEQUENCE [LARGE SCALE GENOMIC DNA]</scope>
    <source>
        <strain evidence="3">KCTC 13193</strain>
    </source>
</reference>
<dbReference type="RefSeq" id="WP_390307514.1">
    <property type="nucleotide sequence ID" value="NZ_JBHRRZ010000037.1"/>
</dbReference>
<keyword evidence="1" id="KW-0472">Membrane</keyword>
<dbReference type="EMBL" id="JBHRRZ010000037">
    <property type="protein sequence ID" value="MFC2949547.1"/>
    <property type="molecule type" value="Genomic_DNA"/>
</dbReference>
<organism evidence="2 3">
    <name type="scientific">Virgibacillus sediminis</name>
    <dbReference type="NCBI Taxonomy" id="202260"/>
    <lineage>
        <taxon>Bacteria</taxon>
        <taxon>Bacillati</taxon>
        <taxon>Bacillota</taxon>
        <taxon>Bacilli</taxon>
        <taxon>Bacillales</taxon>
        <taxon>Bacillaceae</taxon>
        <taxon>Virgibacillus</taxon>
    </lineage>
</organism>
<evidence type="ECO:0000256" key="1">
    <source>
        <dbReference type="SAM" id="Phobius"/>
    </source>
</evidence>
<evidence type="ECO:0000313" key="3">
    <source>
        <dbReference type="Proteomes" id="UP001595387"/>
    </source>
</evidence>
<feature type="transmembrane region" description="Helical" evidence="1">
    <location>
        <begin position="12"/>
        <end position="32"/>
    </location>
</feature>
<evidence type="ECO:0000313" key="2">
    <source>
        <dbReference type="EMBL" id="MFC2949547.1"/>
    </source>
</evidence>
<protein>
    <submittedName>
        <fullName evidence="2">Uncharacterized protein</fullName>
    </submittedName>
</protein>
<accession>A0ABV7A8W1</accession>
<gene>
    <name evidence="2" type="ORF">ACFODW_14595</name>
</gene>
<feature type="transmembrane region" description="Helical" evidence="1">
    <location>
        <begin position="38"/>
        <end position="62"/>
    </location>
</feature>
<proteinExistence type="predicted"/>
<name>A0ABV7A8W1_9BACI</name>
<keyword evidence="1" id="KW-1133">Transmembrane helix</keyword>
<keyword evidence="1" id="KW-0812">Transmembrane</keyword>